<sequence length="412" mass="43967">MQTRVEDMPLAAPSSVRADTTAEHGTEFRILGAISFSHLLNDMIQSLILAIYPILKSGFNLSFAQIGLITLTYQITASLLQPAVGLVTDRKPMPYSLPVGMGFTLCGLLLLATAPNFTMLLVAAGLVGTGSSVFHPESSRVARMASGGRHGLAQSLFQVGGNAGASLGPLLAAWIIVPRGRGSVAWFSLAALLAMVVLLQVSRWYRDHHAVRGKAKAKRASHMVLTKAQVSWSLLILGLLIFSKYFYLASLSSYYTFYLIHKFGVSVQNAQTHLFVFLFAVAAGSLIGGPVGDRIGRKWVIWASILGVAPFTLILPHASLFWTGVLTVIIGLILASAFSAILVYAQELIPGRVGMVSGLFFGFAFGMGGIGAAVLGHIADARGIEYVYGLCAYLPLIGIITAFLPNLERKAA</sequence>
<gene>
    <name evidence="6" type="ORF">ABIC75_003761</name>
</gene>
<feature type="transmembrane region" description="Helical" evidence="4">
    <location>
        <begin position="356"/>
        <end position="379"/>
    </location>
</feature>
<accession>A0ABV2K1T6</accession>
<feature type="transmembrane region" description="Helical" evidence="4">
    <location>
        <begin position="267"/>
        <end position="287"/>
    </location>
</feature>
<feature type="transmembrane region" description="Helical" evidence="4">
    <location>
        <begin position="156"/>
        <end position="177"/>
    </location>
</feature>
<dbReference type="Gene3D" id="1.20.1250.20">
    <property type="entry name" value="MFS general substrate transporter like domains"/>
    <property type="match status" value="2"/>
</dbReference>
<feature type="transmembrane region" description="Helical" evidence="4">
    <location>
        <begin position="117"/>
        <end position="135"/>
    </location>
</feature>
<evidence type="ECO:0000313" key="7">
    <source>
        <dbReference type="Proteomes" id="UP001549184"/>
    </source>
</evidence>
<dbReference type="PROSITE" id="PS50850">
    <property type="entry name" value="MFS"/>
    <property type="match status" value="1"/>
</dbReference>
<dbReference type="PANTHER" id="PTHR43129">
    <property type="entry name" value="FOSMIDOMYCIN RESISTANCE PROTEIN"/>
    <property type="match status" value="1"/>
</dbReference>
<dbReference type="CDD" id="cd17478">
    <property type="entry name" value="MFS_FsR"/>
    <property type="match status" value="1"/>
</dbReference>
<dbReference type="EMBL" id="JBEPMU010000006">
    <property type="protein sequence ID" value="MET3654023.1"/>
    <property type="molecule type" value="Genomic_DNA"/>
</dbReference>
<feature type="transmembrane region" description="Helical" evidence="4">
    <location>
        <begin position="61"/>
        <end position="80"/>
    </location>
</feature>
<dbReference type="PANTHER" id="PTHR43129:SF1">
    <property type="entry name" value="FOSMIDOMYCIN RESISTANCE PROTEIN"/>
    <property type="match status" value="1"/>
</dbReference>
<dbReference type="SUPFAM" id="SSF103473">
    <property type="entry name" value="MFS general substrate transporter"/>
    <property type="match status" value="1"/>
</dbReference>
<keyword evidence="1 4" id="KW-0812">Transmembrane</keyword>
<protein>
    <submittedName>
        <fullName evidence="6">FSR family fosmidomycin resistance protein-like MFS transporter</fullName>
    </submittedName>
</protein>
<dbReference type="InterPro" id="IPR011701">
    <property type="entry name" value="MFS"/>
</dbReference>
<proteinExistence type="predicted"/>
<dbReference type="InterPro" id="IPR036259">
    <property type="entry name" value="MFS_trans_sf"/>
</dbReference>
<feature type="transmembrane region" description="Helical" evidence="4">
    <location>
        <begin position="183"/>
        <end position="205"/>
    </location>
</feature>
<keyword evidence="2 4" id="KW-1133">Transmembrane helix</keyword>
<name>A0ABV2K1T6_9GAMM</name>
<feature type="transmembrane region" description="Helical" evidence="4">
    <location>
        <begin position="385"/>
        <end position="404"/>
    </location>
</feature>
<evidence type="ECO:0000256" key="1">
    <source>
        <dbReference type="ARBA" id="ARBA00022692"/>
    </source>
</evidence>
<dbReference type="Pfam" id="PF07690">
    <property type="entry name" value="MFS_1"/>
    <property type="match status" value="1"/>
</dbReference>
<feature type="transmembrane region" description="Helical" evidence="4">
    <location>
        <begin position="299"/>
        <end position="315"/>
    </location>
</feature>
<keyword evidence="3 4" id="KW-0472">Membrane</keyword>
<dbReference type="RefSeq" id="WP_354015398.1">
    <property type="nucleotide sequence ID" value="NZ_JBEPMU010000006.1"/>
</dbReference>
<feature type="transmembrane region" description="Helical" evidence="4">
    <location>
        <begin position="321"/>
        <end position="344"/>
    </location>
</feature>
<feature type="transmembrane region" description="Helical" evidence="4">
    <location>
        <begin position="225"/>
        <end position="247"/>
    </location>
</feature>
<dbReference type="Proteomes" id="UP001549184">
    <property type="component" value="Unassembled WGS sequence"/>
</dbReference>
<evidence type="ECO:0000259" key="5">
    <source>
        <dbReference type="PROSITE" id="PS50850"/>
    </source>
</evidence>
<organism evidence="6 7">
    <name type="scientific">Dyella japonica</name>
    <dbReference type="NCBI Taxonomy" id="231455"/>
    <lineage>
        <taxon>Bacteria</taxon>
        <taxon>Pseudomonadati</taxon>
        <taxon>Pseudomonadota</taxon>
        <taxon>Gammaproteobacteria</taxon>
        <taxon>Lysobacterales</taxon>
        <taxon>Rhodanobacteraceae</taxon>
        <taxon>Dyella</taxon>
    </lineage>
</organism>
<reference evidence="6 7" key="1">
    <citation type="submission" date="2024-06" db="EMBL/GenBank/DDBJ databases">
        <title>Sorghum-associated microbial communities from plants grown in Nebraska, USA.</title>
        <authorList>
            <person name="Schachtman D."/>
        </authorList>
    </citation>
    <scope>NUCLEOTIDE SEQUENCE [LARGE SCALE GENOMIC DNA]</scope>
    <source>
        <strain evidence="6 7">1073</strain>
    </source>
</reference>
<keyword evidence="7" id="KW-1185">Reference proteome</keyword>
<evidence type="ECO:0000256" key="3">
    <source>
        <dbReference type="ARBA" id="ARBA00023136"/>
    </source>
</evidence>
<evidence type="ECO:0000313" key="6">
    <source>
        <dbReference type="EMBL" id="MET3654023.1"/>
    </source>
</evidence>
<evidence type="ECO:0000256" key="2">
    <source>
        <dbReference type="ARBA" id="ARBA00022989"/>
    </source>
</evidence>
<dbReference type="InterPro" id="IPR020846">
    <property type="entry name" value="MFS_dom"/>
</dbReference>
<evidence type="ECO:0000256" key="4">
    <source>
        <dbReference type="SAM" id="Phobius"/>
    </source>
</evidence>
<feature type="domain" description="Major facilitator superfamily (MFS) profile" evidence="5">
    <location>
        <begin position="30"/>
        <end position="410"/>
    </location>
</feature>
<comment type="caution">
    <text evidence="6">The sequence shown here is derived from an EMBL/GenBank/DDBJ whole genome shotgun (WGS) entry which is preliminary data.</text>
</comment>